<keyword evidence="1" id="KW-0812">Transmembrane</keyword>
<evidence type="ECO:0000259" key="2">
    <source>
        <dbReference type="Pfam" id="PF14317"/>
    </source>
</evidence>
<feature type="domain" description="YcxB-like C-terminal" evidence="2">
    <location>
        <begin position="95"/>
        <end position="156"/>
    </location>
</feature>
<keyword evidence="1" id="KW-0472">Membrane</keyword>
<evidence type="ECO:0000313" key="3">
    <source>
        <dbReference type="EMBL" id="SAM57388.1"/>
    </source>
</evidence>
<evidence type="ECO:0000256" key="1">
    <source>
        <dbReference type="SAM" id="Phobius"/>
    </source>
</evidence>
<feature type="transmembrane region" description="Helical" evidence="1">
    <location>
        <begin position="12"/>
        <end position="32"/>
    </location>
</feature>
<keyword evidence="1" id="KW-1133">Transmembrane helix</keyword>
<reference evidence="4" key="1">
    <citation type="submission" date="2016-04" db="EMBL/GenBank/DDBJ databases">
        <authorList>
            <person name="Tagini F."/>
        </authorList>
    </citation>
    <scope>NUCLEOTIDE SEQUENCE [LARGE SCALE GENOMIC DNA]</scope>
    <source>
        <strain evidence="4">CHUV0807</strain>
    </source>
</reference>
<dbReference type="EMBL" id="FKLO01000016">
    <property type="protein sequence ID" value="SAM57388.1"/>
    <property type="molecule type" value="Genomic_DNA"/>
</dbReference>
<dbReference type="Pfam" id="PF14317">
    <property type="entry name" value="YcxB"/>
    <property type="match status" value="1"/>
</dbReference>
<proteinExistence type="predicted"/>
<evidence type="ECO:0000313" key="4">
    <source>
        <dbReference type="Proteomes" id="UP000190837"/>
    </source>
</evidence>
<dbReference type="InterPro" id="IPR025588">
    <property type="entry name" value="YcxB-like_C"/>
</dbReference>
<gene>
    <name evidence="3" type="ORF">CHUV0807_0279</name>
</gene>
<protein>
    <recommendedName>
        <fullName evidence="2">YcxB-like C-terminal domain-containing protein</fullName>
    </recommendedName>
</protein>
<organism evidence="3 4">
    <name type="scientific">Cardiobacterium hominis</name>
    <dbReference type="NCBI Taxonomy" id="2718"/>
    <lineage>
        <taxon>Bacteria</taxon>
        <taxon>Pseudomonadati</taxon>
        <taxon>Pseudomonadota</taxon>
        <taxon>Gammaproteobacteria</taxon>
        <taxon>Cardiobacteriales</taxon>
        <taxon>Cardiobacteriaceae</taxon>
        <taxon>Cardiobacterium</taxon>
    </lineage>
</organism>
<dbReference type="AlphaFoldDB" id="A0A1C3H210"/>
<sequence>MLRYLSPFIRRRLRILNVASWAFHVCCFWILFSRLRHIAVQLELFGEGMGDIYWAIGAVIASALVFTAAFVYEIALRRQAAIRPLTQRQFVYSLHEEGFVSEEAGRSRNLYFWPAVERAERTENFILVFIDQAAAFPIPLRAFANDGHAAEFWQQLIVYRSAYAQ</sequence>
<name>A0A1C3H210_9GAMM</name>
<feature type="transmembrane region" description="Helical" evidence="1">
    <location>
        <begin position="52"/>
        <end position="75"/>
    </location>
</feature>
<accession>A0A1C3H210</accession>
<dbReference type="Proteomes" id="UP000190837">
    <property type="component" value="Unassembled WGS sequence"/>
</dbReference>